<feature type="region of interest" description="Disordered" evidence="3">
    <location>
        <begin position="101"/>
        <end position="150"/>
    </location>
</feature>
<feature type="compositionally biased region" description="Basic and acidic residues" evidence="3">
    <location>
        <begin position="134"/>
        <end position="148"/>
    </location>
</feature>
<dbReference type="NCBIfam" id="TIGR00756">
    <property type="entry name" value="PPR"/>
    <property type="match status" value="3"/>
</dbReference>
<name>A0A8H3EVV6_9LECA</name>
<evidence type="ECO:0000313" key="5">
    <source>
        <dbReference type="Proteomes" id="UP000664169"/>
    </source>
</evidence>
<dbReference type="Pfam" id="PF13041">
    <property type="entry name" value="PPR_2"/>
    <property type="match status" value="1"/>
</dbReference>
<feature type="repeat" description="PPR" evidence="2">
    <location>
        <begin position="701"/>
        <end position="735"/>
    </location>
</feature>
<organism evidence="4 5">
    <name type="scientific">Gomphillus americanus</name>
    <dbReference type="NCBI Taxonomy" id="1940652"/>
    <lineage>
        <taxon>Eukaryota</taxon>
        <taxon>Fungi</taxon>
        <taxon>Dikarya</taxon>
        <taxon>Ascomycota</taxon>
        <taxon>Pezizomycotina</taxon>
        <taxon>Lecanoromycetes</taxon>
        <taxon>OSLEUM clade</taxon>
        <taxon>Ostropomycetidae</taxon>
        <taxon>Ostropales</taxon>
        <taxon>Graphidaceae</taxon>
        <taxon>Gomphilloideae</taxon>
        <taxon>Gomphillus</taxon>
    </lineage>
</organism>
<dbReference type="Gene3D" id="1.25.40.10">
    <property type="entry name" value="Tetratricopeptide repeat domain"/>
    <property type="match status" value="2"/>
</dbReference>
<keyword evidence="1" id="KW-0677">Repeat</keyword>
<evidence type="ECO:0000313" key="4">
    <source>
        <dbReference type="EMBL" id="CAF9912693.1"/>
    </source>
</evidence>
<dbReference type="PANTHER" id="PTHR47933:SF11">
    <property type="entry name" value="PENTATRICOPEPTIDE REPEAT-CONTAINING PROTEIN 2"/>
    <property type="match status" value="1"/>
</dbReference>
<dbReference type="OrthoDB" id="185373at2759"/>
<dbReference type="GO" id="GO:0003729">
    <property type="term" value="F:mRNA binding"/>
    <property type="evidence" value="ECO:0007669"/>
    <property type="project" value="TreeGrafter"/>
</dbReference>
<evidence type="ECO:0000256" key="2">
    <source>
        <dbReference type="PROSITE-ProRule" id="PRU00708"/>
    </source>
</evidence>
<evidence type="ECO:0008006" key="6">
    <source>
        <dbReference type="Google" id="ProtNLM"/>
    </source>
</evidence>
<dbReference type="InterPro" id="IPR002885">
    <property type="entry name" value="PPR_rpt"/>
</dbReference>
<dbReference type="InterPro" id="IPR011990">
    <property type="entry name" value="TPR-like_helical_dom_sf"/>
</dbReference>
<protein>
    <recommendedName>
        <fullName evidence="6">Pentatricopeptide repeat-containing protein</fullName>
    </recommendedName>
</protein>
<feature type="compositionally biased region" description="Polar residues" evidence="3">
    <location>
        <begin position="122"/>
        <end position="133"/>
    </location>
</feature>
<dbReference type="Pfam" id="PF01535">
    <property type="entry name" value="PPR"/>
    <property type="match status" value="1"/>
</dbReference>
<accession>A0A8H3EVV6</accession>
<feature type="repeat" description="PPR" evidence="2">
    <location>
        <begin position="878"/>
        <end position="912"/>
    </location>
</feature>
<keyword evidence="5" id="KW-1185">Reference proteome</keyword>
<dbReference type="PANTHER" id="PTHR47933">
    <property type="entry name" value="PENTATRICOPEPTIDE REPEAT-CONTAINING PROTEIN 1, MITOCHONDRIAL"/>
    <property type="match status" value="1"/>
</dbReference>
<dbReference type="PROSITE" id="PS51375">
    <property type="entry name" value="PPR"/>
    <property type="match status" value="2"/>
</dbReference>
<comment type="caution">
    <text evidence="4">The sequence shown here is derived from an EMBL/GenBank/DDBJ whole genome shotgun (WGS) entry which is preliminary data.</text>
</comment>
<reference evidence="4" key="1">
    <citation type="submission" date="2021-03" db="EMBL/GenBank/DDBJ databases">
        <authorList>
            <person name="Tagirdzhanova G."/>
        </authorList>
    </citation>
    <scope>NUCLEOTIDE SEQUENCE</scope>
</reference>
<dbReference type="AlphaFoldDB" id="A0A8H3EVV6"/>
<dbReference type="Proteomes" id="UP000664169">
    <property type="component" value="Unassembled WGS sequence"/>
</dbReference>
<gene>
    <name evidence="4" type="ORF">GOMPHAMPRED_007734</name>
</gene>
<evidence type="ECO:0000256" key="3">
    <source>
        <dbReference type="SAM" id="MobiDB-lite"/>
    </source>
</evidence>
<dbReference type="EMBL" id="CAJPDQ010000007">
    <property type="protein sequence ID" value="CAF9912693.1"/>
    <property type="molecule type" value="Genomic_DNA"/>
</dbReference>
<sequence>MIERATKCLHQSGKTPIVLLGKDRHIGKPLHSFFWTHGAGDIDLPAWWNASLQQPDFLQTPTNKSSYNLPCTVRSNFLDFLYPPKTVEYVRSLGLGEPRNHRTARQRLLPLGGKRNYRRGSLKSQKATTSSIDRQPEENVPKQAKEEADVVPTLRLKTPTEDRKSDTDTQFTQSNILGIGQDDVLVQWKGGSTVAKKARADTPINDSFSSVPKSQMIEQFENLEMLKSRGIAELNKSDMTSAEAASVSTDAEPSDDLSTSTLKDIIDEAASILNQAPTNTNLDLEATIEFWRGHSRELAEAYTRYLNAVEAANAMPQVKDEFMSTFAHEAPVVRWQLEHTLQAGLAFLTVFMKHLYSAVLPVDHNLWSDKQWSFLIRMTFVYPKRGVEESQPLVSVNIEIPAGIKGTFALLQQAFAAGKGTTPARDLFKLALSRGQIDFMNSLLQFCEKQGLMPLEVVAGVETLDAPSLVRDVFLVVKRIKQSNWLRMPGLADNRIQRKRRGYLDIINMLTARFMRKHVLSPDVNIAAYQEIWTILLKYNYLEMHQFVKLLDQLIAVESSNSEELAVFAHFAYKIFLELRQRPDFKWTRQGVKKLLKLLMRVHHPQFFTVFEYYKSEFGFNSKIYKIVLPELSHTGEAERWQQVYKEIELGEELEDSKSKEKLDKFELFPQLLIAYSKRADIATCRALLESGRKDMGRELDLRSWNAVLHSYIQGDDMNGALEFYQYMQEQGVKPDVNTAMVLLRGYSSRGETALALEQAARVRAEGSELTPQIIEMMIHCHLVNDDMDSAEQLLYDTNSMDMHESKTKAWNMVLKSYAHKGRLTDMNYVHGLMHEYGIKENASTYAAMMLGFSMANLPSMAFRILSKIMPMHNMAPTIEHYNILLAGLVRRAEYDFALKVYSMLRSEHIKPDAVTCNLVVQALSFSYGGLRKGDLEWHKVRRLALARADNFLQKSLEDRYQHAVSPSGMMGSGRSPLDQAYASLHFSFLIQQHAILGNEEQMHELSEQYVKFYTEKYPRQKVIKPPTMLAAMGRYYLTTHNTDGIVHLWEKALETVKPFAASIGADTNKPGWVSRSRSMLLSPIFRIRMIDLMRRQQCDELNELVESLVTAGWRFPDLIWNIYVRFLAEEGYTELAFKYCEQYLIDGFPGWPEEMQTNASPKRKIEGSTVGSTSERMQKPTYEVLCWLTKSYIDFRKKHAFSLQRVEVVAGLWEIAPKSLEAVTYMPRVDDVTQGRILRGEPQKTNMKHKRFRRP</sequence>
<proteinExistence type="predicted"/>
<evidence type="ECO:0000256" key="1">
    <source>
        <dbReference type="ARBA" id="ARBA00022737"/>
    </source>
</evidence>
<dbReference type="InterPro" id="IPR051240">
    <property type="entry name" value="Mito_RNA-Proc/Resp"/>
</dbReference>